<accession>A0A2H0WPL6</accession>
<protein>
    <recommendedName>
        <fullName evidence="1">DUF6922 domain-containing protein</fullName>
    </recommendedName>
</protein>
<dbReference type="AlphaFoldDB" id="A0A2H0WPL6"/>
<sequence length="96" mass="11425">MGLPEFLQSCFPSYDLNSLDKRKDKKLIITQVLNYGTEKETEWLWENYSKKEVEEVIRFPTSGMWTQSVLLYWLKIFDVKLDQNNFNKAVINLNSI</sequence>
<comment type="caution">
    <text evidence="2">The sequence shown here is derived from an EMBL/GenBank/DDBJ whole genome shotgun (WGS) entry which is preliminary data.</text>
</comment>
<evidence type="ECO:0000313" key="3">
    <source>
        <dbReference type="Proteomes" id="UP000230775"/>
    </source>
</evidence>
<gene>
    <name evidence="2" type="ORF">COT64_01780</name>
</gene>
<name>A0A2H0WPL6_9BACT</name>
<proteinExistence type="predicted"/>
<dbReference type="EMBL" id="PEZI01000038">
    <property type="protein sequence ID" value="PIS14602.1"/>
    <property type="molecule type" value="Genomic_DNA"/>
</dbReference>
<reference evidence="3" key="1">
    <citation type="submission" date="2017-09" db="EMBL/GenBank/DDBJ databases">
        <title>Depth-based differentiation of microbial function through sediment-hosted aquifers and enrichment of novel symbionts in the deep terrestrial subsurface.</title>
        <authorList>
            <person name="Probst A.J."/>
            <person name="Ladd B."/>
            <person name="Jarett J.K."/>
            <person name="Geller-Mcgrath D.E."/>
            <person name="Sieber C.M.K."/>
            <person name="Emerson J.B."/>
            <person name="Anantharaman K."/>
            <person name="Thomas B.C."/>
            <person name="Malmstrom R."/>
            <person name="Stieglmeier M."/>
            <person name="Klingl A."/>
            <person name="Woyke T."/>
            <person name="Ryan C.M."/>
            <person name="Banfield J.F."/>
        </authorList>
    </citation>
    <scope>NUCLEOTIDE SEQUENCE [LARGE SCALE GENOMIC DNA]</scope>
</reference>
<dbReference type="Proteomes" id="UP000230775">
    <property type="component" value="Unassembled WGS sequence"/>
</dbReference>
<dbReference type="Pfam" id="PF21956">
    <property type="entry name" value="DUF6922"/>
    <property type="match status" value="1"/>
</dbReference>
<organism evidence="2 3">
    <name type="scientific">Candidatus Shapirobacteria bacterium CG09_land_8_20_14_0_10_39_12</name>
    <dbReference type="NCBI Taxonomy" id="1974885"/>
    <lineage>
        <taxon>Bacteria</taxon>
        <taxon>Candidatus Shapironibacteriota</taxon>
    </lineage>
</organism>
<evidence type="ECO:0000313" key="2">
    <source>
        <dbReference type="EMBL" id="PIS14602.1"/>
    </source>
</evidence>
<evidence type="ECO:0000259" key="1">
    <source>
        <dbReference type="Pfam" id="PF21956"/>
    </source>
</evidence>
<feature type="domain" description="DUF6922" evidence="1">
    <location>
        <begin position="8"/>
        <end position="57"/>
    </location>
</feature>
<dbReference type="InterPro" id="IPR053830">
    <property type="entry name" value="DUF6922"/>
</dbReference>